<accession>A0A4Y4EVP8</accession>
<protein>
    <recommendedName>
        <fullName evidence="1">YcaO cyclodehydratase C-terminal domain-containing protein</fullName>
    </recommendedName>
</protein>
<reference evidence="2 3" key="1">
    <citation type="submission" date="2019-06" db="EMBL/GenBank/DDBJ databases">
        <title>Whole genome shotgun sequence of Halomonas halmophila NBRC 15537.</title>
        <authorList>
            <person name="Hosoyama A."/>
            <person name="Uohara A."/>
            <person name="Ohji S."/>
            <person name="Ichikawa N."/>
        </authorList>
    </citation>
    <scope>NUCLEOTIDE SEQUENCE [LARGE SCALE GENOMIC DNA]</scope>
    <source>
        <strain evidence="2 3">NBRC 15537</strain>
    </source>
</reference>
<dbReference type="Pfam" id="PF18381">
    <property type="entry name" value="YcaO_C"/>
    <property type="match status" value="1"/>
</dbReference>
<name>A0A4Y4EVP8_9GAMM</name>
<evidence type="ECO:0000313" key="3">
    <source>
        <dbReference type="Proteomes" id="UP000319812"/>
    </source>
</evidence>
<evidence type="ECO:0000259" key="1">
    <source>
        <dbReference type="Pfam" id="PF18381"/>
    </source>
</evidence>
<keyword evidence="3" id="KW-1185">Reference proteome</keyword>
<gene>
    <name evidence="2" type="ORF">HHA01_09590</name>
</gene>
<dbReference type="EMBL" id="BJOC01000013">
    <property type="protein sequence ID" value="GED21982.1"/>
    <property type="molecule type" value="Genomic_DNA"/>
</dbReference>
<dbReference type="AlphaFoldDB" id="A0A4Y4EVP8"/>
<dbReference type="Proteomes" id="UP000319812">
    <property type="component" value="Unassembled WGS sequence"/>
</dbReference>
<feature type="domain" description="YcaO cyclodehydratase C-terminal" evidence="1">
    <location>
        <begin position="2"/>
        <end position="111"/>
    </location>
</feature>
<evidence type="ECO:0000313" key="2">
    <source>
        <dbReference type="EMBL" id="GED21982.1"/>
    </source>
</evidence>
<comment type="caution">
    <text evidence="2">The sequence shown here is derived from an EMBL/GenBank/DDBJ whole genome shotgun (WGS) entry which is preliminary data.</text>
</comment>
<organism evidence="2 3">
    <name type="scientific">Halomonas halmophila</name>
    <dbReference type="NCBI Taxonomy" id="252"/>
    <lineage>
        <taxon>Bacteria</taxon>
        <taxon>Pseudomonadati</taxon>
        <taxon>Pseudomonadota</taxon>
        <taxon>Gammaproteobacteria</taxon>
        <taxon>Oceanospirillales</taxon>
        <taxon>Halomonadaceae</taxon>
        <taxon>Halomonas</taxon>
    </lineage>
</organism>
<proteinExistence type="predicted"/>
<dbReference type="InterPro" id="IPR041080">
    <property type="entry name" value="YcaO_C"/>
</dbReference>
<sequence length="121" mass="13833">MALTLALGQHEEALERVEMFLQFNDNTVERGLFYQAVNAVLEIVQDDELELEDYLYNFERMFGETTMAAVVGSVNGEVRFHGLEPTSMRLEGLERHQRLIESYTKLHAHRAARAEMTAAEA</sequence>